<sequence length="160" mass="17755">MNKEVIRHHILHQLRVECDNATRSATAAHEAATNEESKAENKYDTRGLEASYLAEGQSRRVLELEQAIVLYEKLEIVEFTEQTPIRLTALVTLEDHQSQSKCLFIGPVSGGLKVAIDELECMVVTPQSPLGSSLLGKRVDDEVSINTAGRSVHYDIVKVI</sequence>
<dbReference type="SUPFAM" id="SSF54534">
    <property type="entry name" value="FKBP-like"/>
    <property type="match status" value="1"/>
</dbReference>
<evidence type="ECO:0000313" key="2">
    <source>
        <dbReference type="EMBL" id="UZW73570.1"/>
    </source>
</evidence>
<keyword evidence="3" id="KW-1185">Reference proteome</keyword>
<protein>
    <submittedName>
        <fullName evidence="2">GreA/GreB family elongation factor</fullName>
    </submittedName>
</protein>
<evidence type="ECO:0000259" key="1">
    <source>
        <dbReference type="Pfam" id="PF01272"/>
    </source>
</evidence>
<dbReference type="GO" id="GO:0003677">
    <property type="term" value="F:DNA binding"/>
    <property type="evidence" value="ECO:0007669"/>
    <property type="project" value="InterPro"/>
</dbReference>
<dbReference type="GO" id="GO:0003746">
    <property type="term" value="F:translation elongation factor activity"/>
    <property type="evidence" value="ECO:0007669"/>
    <property type="project" value="UniProtKB-KW"/>
</dbReference>
<dbReference type="AlphaFoldDB" id="A0A9E8HG23"/>
<dbReference type="KEGG" id="asem:NNL22_11015"/>
<name>A0A9E8HG23_9ALTE</name>
<keyword evidence="2" id="KW-0648">Protein biosynthesis</keyword>
<accession>A0A9E8HG23</accession>
<reference evidence="2" key="1">
    <citation type="submission" date="2022-07" db="EMBL/GenBank/DDBJ databases">
        <title>Alkalimarinus sp. nov., isolated from gut of a Alitta virens.</title>
        <authorList>
            <person name="Yang A.I."/>
            <person name="Shin N.-R."/>
        </authorList>
    </citation>
    <scope>NUCLEOTIDE SEQUENCE</scope>
    <source>
        <strain evidence="2">FA028</strain>
    </source>
</reference>
<feature type="domain" description="Transcription elongation factor GreA/GreB C-terminal" evidence="1">
    <location>
        <begin position="123"/>
        <end position="159"/>
    </location>
</feature>
<gene>
    <name evidence="2" type="ORF">NNL22_11015</name>
</gene>
<proteinExistence type="predicted"/>
<dbReference type="Proteomes" id="UP001164472">
    <property type="component" value="Chromosome"/>
</dbReference>
<dbReference type="EMBL" id="CP101527">
    <property type="protein sequence ID" value="UZW73570.1"/>
    <property type="molecule type" value="Genomic_DNA"/>
</dbReference>
<dbReference type="GO" id="GO:0032784">
    <property type="term" value="P:regulation of DNA-templated transcription elongation"/>
    <property type="evidence" value="ECO:0007669"/>
    <property type="project" value="InterPro"/>
</dbReference>
<dbReference type="Gene3D" id="3.10.50.30">
    <property type="entry name" value="Transcription elongation factor, GreA/GreB, C-terminal domain"/>
    <property type="match status" value="1"/>
</dbReference>
<organism evidence="2 3">
    <name type="scientific">Alkalimarinus sediminis</name>
    <dbReference type="NCBI Taxonomy" id="1632866"/>
    <lineage>
        <taxon>Bacteria</taxon>
        <taxon>Pseudomonadati</taxon>
        <taxon>Pseudomonadota</taxon>
        <taxon>Gammaproteobacteria</taxon>
        <taxon>Alteromonadales</taxon>
        <taxon>Alteromonadaceae</taxon>
        <taxon>Alkalimarinus</taxon>
    </lineage>
</organism>
<evidence type="ECO:0000313" key="3">
    <source>
        <dbReference type="Proteomes" id="UP001164472"/>
    </source>
</evidence>
<dbReference type="Pfam" id="PF01272">
    <property type="entry name" value="GreA_GreB"/>
    <property type="match status" value="1"/>
</dbReference>
<dbReference type="RefSeq" id="WP_251809711.1">
    <property type="nucleotide sequence ID" value="NZ_CP101527.1"/>
</dbReference>
<dbReference type="InterPro" id="IPR001437">
    <property type="entry name" value="Tscrpt_elong_fac_GreA/B_C"/>
</dbReference>
<dbReference type="InterPro" id="IPR036953">
    <property type="entry name" value="GreA/GreB_C_sf"/>
</dbReference>
<keyword evidence="2" id="KW-0251">Elongation factor</keyword>